<gene>
    <name evidence="2" type="ORF">MYMAC_007198</name>
</gene>
<feature type="region of interest" description="Disordered" evidence="1">
    <location>
        <begin position="325"/>
        <end position="367"/>
    </location>
</feature>
<reference evidence="2 3" key="1">
    <citation type="submission" date="2017-06" db="EMBL/GenBank/DDBJ databases">
        <title>Sequencing and comparative analysis of myxobacterial genomes.</title>
        <authorList>
            <person name="Rupp O."/>
            <person name="Goesmann A."/>
            <person name="Sogaard-Andersen L."/>
        </authorList>
    </citation>
    <scope>NUCLEOTIDE SEQUENCE [LARGE SCALE GENOMIC DNA]</scope>
    <source>
        <strain evidence="2 3">DSM 14697</strain>
    </source>
</reference>
<feature type="compositionally biased region" description="Low complexity" evidence="1">
    <location>
        <begin position="69"/>
        <end position="82"/>
    </location>
</feature>
<feature type="region of interest" description="Disordered" evidence="1">
    <location>
        <begin position="67"/>
        <end position="95"/>
    </location>
</feature>
<accession>A0A286SGL0</accession>
<protein>
    <submittedName>
        <fullName evidence="2">Uncharacterized protein</fullName>
    </submittedName>
</protein>
<dbReference type="Proteomes" id="UP000217343">
    <property type="component" value="Chromosome"/>
</dbReference>
<keyword evidence="3" id="KW-1185">Reference proteome</keyword>
<evidence type="ECO:0000313" key="3">
    <source>
        <dbReference type="Proteomes" id="UP000217343"/>
    </source>
</evidence>
<name>A0A286SGL0_9BACT</name>
<sequence>MGGGRGARVLAVASIRRAFARFVLQAERSRSGFDLEARCTDGAGKAAASSFTDASRRRMNLSVKEAARRTASSRMARSRTGAPTGCTVGSMPGPSRARARARHARRPAGGVAPASAALASVIVSPRHQEERASRVRMLGASRVRMLGASRVRMLGAARVRMLGAARVRMLGASRVRMLGASRVRMLGASRVRMLGAARVRMLGASRVRMLGASRVRMLGASRVRMLGAARVRMLGAARVRMLGAGADARRVAGADARRGAGADARRVAGADARRVAGADARRVAGADARRGAGPWAPSACAVGDAQLLFACAAGARLRVEPGSQRTRGITANTRGGLPSSTWRSSRVERGTHAGDPPSSARVLDGLPAPRWGMGPGACASMRTCPLSV</sequence>
<dbReference type="EMBL" id="CP022203">
    <property type="protein sequence ID" value="ATB51535.1"/>
    <property type="molecule type" value="Genomic_DNA"/>
</dbReference>
<proteinExistence type="predicted"/>
<evidence type="ECO:0000313" key="2">
    <source>
        <dbReference type="EMBL" id="ATB51535.1"/>
    </source>
</evidence>
<feature type="compositionally biased region" description="Polar residues" evidence="1">
    <location>
        <begin position="325"/>
        <end position="344"/>
    </location>
</feature>
<organism evidence="2 3">
    <name type="scientific">Corallococcus macrosporus DSM 14697</name>
    <dbReference type="NCBI Taxonomy" id="1189310"/>
    <lineage>
        <taxon>Bacteria</taxon>
        <taxon>Pseudomonadati</taxon>
        <taxon>Myxococcota</taxon>
        <taxon>Myxococcia</taxon>
        <taxon>Myxococcales</taxon>
        <taxon>Cystobacterineae</taxon>
        <taxon>Myxococcaceae</taxon>
        <taxon>Corallococcus</taxon>
    </lineage>
</organism>
<dbReference type="KEGG" id="mmas:MYMAC_007198"/>
<evidence type="ECO:0000256" key="1">
    <source>
        <dbReference type="SAM" id="MobiDB-lite"/>
    </source>
</evidence>
<dbReference type="AlphaFoldDB" id="A0A286SGL0"/>